<dbReference type="GO" id="GO:0043565">
    <property type="term" value="F:sequence-specific DNA binding"/>
    <property type="evidence" value="ECO:0007669"/>
    <property type="project" value="InterPro"/>
</dbReference>
<dbReference type="Pfam" id="PF02954">
    <property type="entry name" value="HTH_8"/>
    <property type="match status" value="1"/>
</dbReference>
<evidence type="ECO:0000259" key="10">
    <source>
        <dbReference type="PROSITE" id="PS50110"/>
    </source>
</evidence>
<dbReference type="PROSITE" id="PS50045">
    <property type="entry name" value="SIGMA54_INTERACT_4"/>
    <property type="match status" value="1"/>
</dbReference>
<dbReference type="InterPro" id="IPR025943">
    <property type="entry name" value="Sigma_54_int_dom_ATP-bd_2"/>
</dbReference>
<dbReference type="Gene3D" id="3.40.50.300">
    <property type="entry name" value="P-loop containing nucleotide triphosphate hydrolases"/>
    <property type="match status" value="1"/>
</dbReference>
<dbReference type="Pfam" id="PF25601">
    <property type="entry name" value="AAA_lid_14"/>
    <property type="match status" value="1"/>
</dbReference>
<dbReference type="PROSITE" id="PS50110">
    <property type="entry name" value="RESPONSE_REGULATORY"/>
    <property type="match status" value="1"/>
</dbReference>
<protein>
    <submittedName>
        <fullName evidence="11">Response regulator</fullName>
    </submittedName>
</protein>
<keyword evidence="7" id="KW-0597">Phosphoprotein</keyword>
<dbReference type="SUPFAM" id="SSF52540">
    <property type="entry name" value="P-loop containing nucleoside triphosphate hydrolases"/>
    <property type="match status" value="1"/>
</dbReference>
<dbReference type="EMBL" id="AP018052">
    <property type="protein sequence ID" value="BAZ94599.1"/>
    <property type="molecule type" value="Genomic_DNA"/>
</dbReference>
<dbReference type="InterPro" id="IPR001789">
    <property type="entry name" value="Sig_transdc_resp-reg_receiver"/>
</dbReference>
<dbReference type="InterPro" id="IPR058031">
    <property type="entry name" value="AAA_lid_NorR"/>
</dbReference>
<dbReference type="InterPro" id="IPR027417">
    <property type="entry name" value="P-loop_NTPase"/>
</dbReference>
<dbReference type="InterPro" id="IPR002197">
    <property type="entry name" value="HTH_Fis"/>
</dbReference>
<keyword evidence="5" id="KW-0010">Activator</keyword>
<keyword evidence="1" id="KW-0547">Nucleotide-binding</keyword>
<dbReference type="SMART" id="SM00382">
    <property type="entry name" value="AAA"/>
    <property type="match status" value="1"/>
</dbReference>
<dbReference type="SUPFAM" id="SSF52172">
    <property type="entry name" value="CheY-like"/>
    <property type="match status" value="1"/>
</dbReference>
<dbReference type="CDD" id="cd00009">
    <property type="entry name" value="AAA"/>
    <property type="match status" value="1"/>
</dbReference>
<dbReference type="PROSITE" id="PS00675">
    <property type="entry name" value="SIGMA54_INTERACT_1"/>
    <property type="match status" value="1"/>
</dbReference>
<dbReference type="RefSeq" id="WP_096366673.1">
    <property type="nucleotide sequence ID" value="NZ_AP018052.1"/>
</dbReference>
<gene>
    <name evidence="11" type="ORF">FOKN1_2222</name>
</gene>
<evidence type="ECO:0000256" key="1">
    <source>
        <dbReference type="ARBA" id="ARBA00022741"/>
    </source>
</evidence>
<evidence type="ECO:0000256" key="3">
    <source>
        <dbReference type="ARBA" id="ARBA00023015"/>
    </source>
</evidence>
<dbReference type="Pfam" id="PF00158">
    <property type="entry name" value="Sigma54_activat"/>
    <property type="match status" value="1"/>
</dbReference>
<dbReference type="Gene3D" id="3.40.50.2300">
    <property type="match status" value="1"/>
</dbReference>
<dbReference type="PROSITE" id="PS00688">
    <property type="entry name" value="SIGMA54_INTERACT_3"/>
    <property type="match status" value="1"/>
</dbReference>
<accession>A0A1Z4VSI8</accession>
<dbReference type="GO" id="GO:0000160">
    <property type="term" value="P:phosphorelay signal transduction system"/>
    <property type="evidence" value="ECO:0007669"/>
    <property type="project" value="InterPro"/>
</dbReference>
<dbReference type="Pfam" id="PF00072">
    <property type="entry name" value="Response_reg"/>
    <property type="match status" value="1"/>
</dbReference>
<evidence type="ECO:0000256" key="7">
    <source>
        <dbReference type="PROSITE-ProRule" id="PRU00169"/>
    </source>
</evidence>
<dbReference type="Proteomes" id="UP000218765">
    <property type="component" value="Chromosome"/>
</dbReference>
<keyword evidence="2" id="KW-0067">ATP-binding</keyword>
<dbReference type="PANTHER" id="PTHR32071:SF119">
    <property type="entry name" value="SIGMA L-DEPENDENT TRANSCRIPTIONAL REGULATOR YPLP-RELATED"/>
    <property type="match status" value="1"/>
</dbReference>
<dbReference type="InterPro" id="IPR011006">
    <property type="entry name" value="CheY-like_superfamily"/>
</dbReference>
<dbReference type="KEGG" id="ttc:FOKN1_2222"/>
<reference evidence="11 12" key="1">
    <citation type="submission" date="2017-05" db="EMBL/GenBank/DDBJ databases">
        <title>Thiocyanate degradation by Thiohalobacter thiocyanaticus FOKN1.</title>
        <authorList>
            <person name="Oshiki M."/>
            <person name="Fukushima T."/>
            <person name="Kawano S."/>
            <person name="Nakagawa J."/>
        </authorList>
    </citation>
    <scope>NUCLEOTIDE SEQUENCE [LARGE SCALE GENOMIC DNA]</scope>
    <source>
        <strain evidence="11 12">FOKN1</strain>
    </source>
</reference>
<feature type="domain" description="Sigma-54 factor interaction" evidence="9">
    <location>
        <begin position="144"/>
        <end position="373"/>
    </location>
</feature>
<sequence length="451" mass="50649">MSEGRLLIVDDEKIALKNLEHVMAKAGYAVTATQSGSRALALLERQPFDVVLTDLRMEKVDGMQILKKCRETCPDTEVVMITGYATLDSAVETMKQGAFYYIAKPFRLDEVRKVVAEAMEKIQLKRENRSLREQVERYRGRVRILTQDGRMQSLLETARQVAPTDCNVLLTGESGTGKELFARYLHAHSTRRDGAFVAFNCGAFNEELLANELFGHLKGAFTGAAADKRGLLEAASGGTLFLDEITEMSPAMQVKLLRAVQEREVLPLGSTTPVPVDVRFIAATNRDIDAALDSGAFRQDLYFRLNVVNLHLPALAERRDDIPLLAQHFLARHAALMHKTVDEITPEAMALLTAYDFPGNVRELENIIERGVALATGHAIDTGHLPEHLRNLSIRTFRRKDGRIPSLEEQERDYIQWVLQEVGGNQTRAARILGIDRVSLWRKLKRYEAQE</sequence>
<keyword evidence="4" id="KW-0238">DNA-binding</keyword>
<evidence type="ECO:0000256" key="5">
    <source>
        <dbReference type="ARBA" id="ARBA00023159"/>
    </source>
</evidence>
<dbReference type="PANTHER" id="PTHR32071">
    <property type="entry name" value="TRANSCRIPTIONAL REGULATORY PROTEIN"/>
    <property type="match status" value="1"/>
</dbReference>
<feature type="coiled-coil region" evidence="8">
    <location>
        <begin position="108"/>
        <end position="148"/>
    </location>
</feature>
<evidence type="ECO:0000313" key="12">
    <source>
        <dbReference type="Proteomes" id="UP000218765"/>
    </source>
</evidence>
<dbReference type="SMART" id="SM00448">
    <property type="entry name" value="REC"/>
    <property type="match status" value="1"/>
</dbReference>
<dbReference type="InterPro" id="IPR003593">
    <property type="entry name" value="AAA+_ATPase"/>
</dbReference>
<dbReference type="Gene3D" id="1.10.8.60">
    <property type="match status" value="1"/>
</dbReference>
<dbReference type="Gene3D" id="1.10.10.60">
    <property type="entry name" value="Homeodomain-like"/>
    <property type="match status" value="1"/>
</dbReference>
<name>A0A1Z4VSI8_9GAMM</name>
<dbReference type="AlphaFoldDB" id="A0A1Z4VSI8"/>
<feature type="domain" description="Response regulatory" evidence="10">
    <location>
        <begin position="5"/>
        <end position="119"/>
    </location>
</feature>
<keyword evidence="6" id="KW-0804">Transcription</keyword>
<evidence type="ECO:0000259" key="9">
    <source>
        <dbReference type="PROSITE" id="PS50045"/>
    </source>
</evidence>
<dbReference type="InterPro" id="IPR009057">
    <property type="entry name" value="Homeodomain-like_sf"/>
</dbReference>
<dbReference type="SUPFAM" id="SSF46689">
    <property type="entry name" value="Homeodomain-like"/>
    <property type="match status" value="1"/>
</dbReference>
<organism evidence="11 12">
    <name type="scientific">Thiohalobacter thiocyanaticus</name>
    <dbReference type="NCBI Taxonomy" id="585455"/>
    <lineage>
        <taxon>Bacteria</taxon>
        <taxon>Pseudomonadati</taxon>
        <taxon>Pseudomonadota</taxon>
        <taxon>Gammaproteobacteria</taxon>
        <taxon>Thiohalobacterales</taxon>
        <taxon>Thiohalobacteraceae</taxon>
        <taxon>Thiohalobacter</taxon>
    </lineage>
</organism>
<dbReference type="PROSITE" id="PS00676">
    <property type="entry name" value="SIGMA54_INTERACT_2"/>
    <property type="match status" value="1"/>
</dbReference>
<evidence type="ECO:0000256" key="2">
    <source>
        <dbReference type="ARBA" id="ARBA00022840"/>
    </source>
</evidence>
<feature type="modified residue" description="4-aspartylphosphate" evidence="7">
    <location>
        <position position="54"/>
    </location>
</feature>
<dbReference type="PRINTS" id="PR01590">
    <property type="entry name" value="HTHFIS"/>
</dbReference>
<dbReference type="GO" id="GO:0005524">
    <property type="term" value="F:ATP binding"/>
    <property type="evidence" value="ECO:0007669"/>
    <property type="project" value="UniProtKB-KW"/>
</dbReference>
<dbReference type="GO" id="GO:0006355">
    <property type="term" value="P:regulation of DNA-templated transcription"/>
    <property type="evidence" value="ECO:0007669"/>
    <property type="project" value="InterPro"/>
</dbReference>
<keyword evidence="12" id="KW-1185">Reference proteome</keyword>
<keyword evidence="8" id="KW-0175">Coiled coil</keyword>
<dbReference type="OrthoDB" id="9804019at2"/>
<dbReference type="InterPro" id="IPR025944">
    <property type="entry name" value="Sigma_54_int_dom_CS"/>
</dbReference>
<dbReference type="InterPro" id="IPR025662">
    <property type="entry name" value="Sigma_54_int_dom_ATP-bd_1"/>
</dbReference>
<keyword evidence="3" id="KW-0805">Transcription regulation</keyword>
<dbReference type="InterPro" id="IPR002078">
    <property type="entry name" value="Sigma_54_int"/>
</dbReference>
<evidence type="ECO:0000313" key="11">
    <source>
        <dbReference type="EMBL" id="BAZ94599.1"/>
    </source>
</evidence>
<proteinExistence type="predicted"/>
<evidence type="ECO:0000256" key="6">
    <source>
        <dbReference type="ARBA" id="ARBA00023163"/>
    </source>
</evidence>
<dbReference type="FunFam" id="3.40.50.300:FF:000006">
    <property type="entry name" value="DNA-binding transcriptional regulator NtrC"/>
    <property type="match status" value="1"/>
</dbReference>
<dbReference type="FunFam" id="1.10.8.60:FF:000014">
    <property type="entry name" value="DNA-binding transcriptional regulator NtrC"/>
    <property type="match status" value="1"/>
</dbReference>
<evidence type="ECO:0000256" key="8">
    <source>
        <dbReference type="SAM" id="Coils"/>
    </source>
</evidence>
<evidence type="ECO:0000256" key="4">
    <source>
        <dbReference type="ARBA" id="ARBA00023125"/>
    </source>
</evidence>